<dbReference type="InterPro" id="IPR036291">
    <property type="entry name" value="NAD(P)-bd_dom_sf"/>
</dbReference>
<keyword evidence="11" id="KW-0456">Lyase</keyword>
<evidence type="ECO:0000256" key="3">
    <source>
        <dbReference type="ARBA" id="ARBA00022692"/>
    </source>
</evidence>
<dbReference type="InterPro" id="IPR044516">
    <property type="entry name" value="UXS-like"/>
</dbReference>
<evidence type="ECO:0000256" key="7">
    <source>
        <dbReference type="ARBA" id="ARBA00023027"/>
    </source>
</evidence>
<sequence length="316" mass="35288">MARILVTGGAGFLGAALCEKLLRRGDSVVCLDNFWTGRPDNLRRLATHPRFVFYERDVCRPFDIDVDEIFNLASPASPRHYQADPVNTLKTNVLGVLNMLELARRTGAKFLQASTSEVYGNPHIHPQAEHYCGNVSPVGIRACYDEGKRAAETAIYDYRRQYGLNVRVARIFNTYGPGMDVADGRVVANFIVQALRGGDITIYGDGRQTRSFCYRDDLLEGLMCLMDAPDDVTFPVNIGNPQEFTVRQLADLVLEATGSRSNMIHMPLPSDDPLQRCPDITLARTRLNWVPRIALREGLRRTIGYLEEQLKPAAAA</sequence>
<dbReference type="SUPFAM" id="SSF51735">
    <property type="entry name" value="NAD(P)-binding Rossmann-fold domains"/>
    <property type="match status" value="1"/>
</dbReference>
<dbReference type="PANTHER" id="PTHR43078:SF6">
    <property type="entry name" value="UDP-GLUCURONIC ACID DECARBOXYLASE 1"/>
    <property type="match status" value="1"/>
</dbReference>
<dbReference type="Proteomes" id="UP000245252">
    <property type="component" value="Unassembled WGS sequence"/>
</dbReference>
<dbReference type="FunFam" id="3.40.50.720:FF:000065">
    <property type="entry name" value="UDP-glucuronic acid decarboxylase 1"/>
    <property type="match status" value="1"/>
</dbReference>
<keyword evidence="3" id="KW-0812">Transmembrane</keyword>
<evidence type="ECO:0000256" key="4">
    <source>
        <dbReference type="ARBA" id="ARBA00022793"/>
    </source>
</evidence>
<comment type="cofactor">
    <cofactor evidence="1">
        <name>NAD(+)</name>
        <dbReference type="ChEBI" id="CHEBI:57540"/>
    </cofactor>
</comment>
<dbReference type="GO" id="GO:0048040">
    <property type="term" value="F:UDP-glucuronate decarboxylase activity"/>
    <property type="evidence" value="ECO:0007669"/>
    <property type="project" value="TreeGrafter"/>
</dbReference>
<protein>
    <submittedName>
        <fullName evidence="14">NAD-dependent dehydratase</fullName>
    </submittedName>
</protein>
<reference evidence="14 15" key="1">
    <citation type="submission" date="2018-05" db="EMBL/GenBank/DDBJ databases">
        <title>The draft genome of strain NS-104.</title>
        <authorList>
            <person name="Hang P."/>
            <person name="Jiang J."/>
        </authorList>
    </citation>
    <scope>NUCLEOTIDE SEQUENCE [LARGE SCALE GENOMIC DNA]</scope>
    <source>
        <strain evidence="14 15">NS-104</strain>
    </source>
</reference>
<dbReference type="Gene3D" id="3.40.50.720">
    <property type="entry name" value="NAD(P)-binding Rossmann-like Domain"/>
    <property type="match status" value="1"/>
</dbReference>
<keyword evidence="5" id="KW-0735">Signal-anchor</keyword>
<dbReference type="GO" id="GO:0042732">
    <property type="term" value="P:D-xylose metabolic process"/>
    <property type="evidence" value="ECO:0007669"/>
    <property type="project" value="InterPro"/>
</dbReference>
<evidence type="ECO:0000256" key="10">
    <source>
        <dbReference type="ARBA" id="ARBA00023180"/>
    </source>
</evidence>
<evidence type="ECO:0000256" key="12">
    <source>
        <dbReference type="ARBA" id="ARBA00037859"/>
    </source>
</evidence>
<keyword evidence="7" id="KW-0520">NAD</keyword>
<evidence type="ECO:0000256" key="2">
    <source>
        <dbReference type="ARBA" id="ARBA00004323"/>
    </source>
</evidence>
<keyword evidence="10" id="KW-0325">Glycoprotein</keyword>
<dbReference type="OrthoDB" id="9801785at2"/>
<dbReference type="GO" id="GO:0005737">
    <property type="term" value="C:cytoplasm"/>
    <property type="evidence" value="ECO:0007669"/>
    <property type="project" value="TreeGrafter"/>
</dbReference>
<keyword evidence="8" id="KW-0333">Golgi apparatus</keyword>
<keyword evidence="15" id="KW-1185">Reference proteome</keyword>
<dbReference type="EMBL" id="QFBC01000007">
    <property type="protein sequence ID" value="PWE55056.1"/>
    <property type="molecule type" value="Genomic_DNA"/>
</dbReference>
<proteinExistence type="predicted"/>
<dbReference type="PANTHER" id="PTHR43078">
    <property type="entry name" value="UDP-GLUCURONIC ACID DECARBOXYLASE-RELATED"/>
    <property type="match status" value="1"/>
</dbReference>
<evidence type="ECO:0000256" key="6">
    <source>
        <dbReference type="ARBA" id="ARBA00022989"/>
    </source>
</evidence>
<evidence type="ECO:0000256" key="11">
    <source>
        <dbReference type="ARBA" id="ARBA00023239"/>
    </source>
</evidence>
<dbReference type="InterPro" id="IPR001509">
    <property type="entry name" value="Epimerase_deHydtase"/>
</dbReference>
<gene>
    <name evidence="14" type="ORF">DEM27_16535</name>
</gene>
<dbReference type="RefSeq" id="WP_109459354.1">
    <property type="nucleotide sequence ID" value="NZ_QFBC01000007.1"/>
</dbReference>
<evidence type="ECO:0000256" key="8">
    <source>
        <dbReference type="ARBA" id="ARBA00023034"/>
    </source>
</evidence>
<name>A0A2U2DP21_9HYPH</name>
<evidence type="ECO:0000259" key="13">
    <source>
        <dbReference type="Pfam" id="PF01370"/>
    </source>
</evidence>
<evidence type="ECO:0000256" key="9">
    <source>
        <dbReference type="ARBA" id="ARBA00023136"/>
    </source>
</evidence>
<evidence type="ECO:0000256" key="5">
    <source>
        <dbReference type="ARBA" id="ARBA00022968"/>
    </source>
</evidence>
<comment type="caution">
    <text evidence="14">The sequence shown here is derived from an EMBL/GenBank/DDBJ whole genome shotgun (WGS) entry which is preliminary data.</text>
</comment>
<evidence type="ECO:0000256" key="1">
    <source>
        <dbReference type="ARBA" id="ARBA00001911"/>
    </source>
</evidence>
<dbReference type="GO" id="GO:0033320">
    <property type="term" value="P:UDP-D-xylose biosynthetic process"/>
    <property type="evidence" value="ECO:0007669"/>
    <property type="project" value="UniProtKB-UniPathway"/>
</dbReference>
<dbReference type="GO" id="GO:0070403">
    <property type="term" value="F:NAD+ binding"/>
    <property type="evidence" value="ECO:0007669"/>
    <property type="project" value="InterPro"/>
</dbReference>
<dbReference type="AlphaFoldDB" id="A0A2U2DP21"/>
<feature type="domain" description="NAD-dependent epimerase/dehydratase" evidence="13">
    <location>
        <begin position="4"/>
        <end position="239"/>
    </location>
</feature>
<organism evidence="14 15">
    <name type="scientific">Metarhizobium album</name>
    <dbReference type="NCBI Taxonomy" id="2182425"/>
    <lineage>
        <taxon>Bacteria</taxon>
        <taxon>Pseudomonadati</taxon>
        <taxon>Pseudomonadota</taxon>
        <taxon>Alphaproteobacteria</taxon>
        <taxon>Hyphomicrobiales</taxon>
        <taxon>Rhizobiaceae</taxon>
        <taxon>Metarhizobium</taxon>
    </lineage>
</organism>
<keyword evidence="4" id="KW-0210">Decarboxylase</keyword>
<dbReference type="CDD" id="cd05230">
    <property type="entry name" value="UGD_SDR_e"/>
    <property type="match status" value="1"/>
</dbReference>
<comment type="subcellular location">
    <subcellularLocation>
        <location evidence="2">Golgi apparatus membrane</location>
        <topology evidence="2">Single-pass type II membrane protein</topology>
    </subcellularLocation>
    <subcellularLocation>
        <location evidence="12">Golgi apparatus</location>
        <location evidence="12">Golgi stack membrane</location>
    </subcellularLocation>
</comment>
<accession>A0A2U2DP21</accession>
<dbReference type="Pfam" id="PF01370">
    <property type="entry name" value="Epimerase"/>
    <property type="match status" value="1"/>
</dbReference>
<dbReference type="UniPathway" id="UPA00796">
    <property type="reaction ID" value="UER00771"/>
</dbReference>
<keyword evidence="9" id="KW-0472">Membrane</keyword>
<keyword evidence="6" id="KW-1133">Transmembrane helix</keyword>
<evidence type="ECO:0000313" key="15">
    <source>
        <dbReference type="Proteomes" id="UP000245252"/>
    </source>
</evidence>
<evidence type="ECO:0000313" key="14">
    <source>
        <dbReference type="EMBL" id="PWE55056.1"/>
    </source>
</evidence>